<dbReference type="AlphaFoldDB" id="A0A822ZVL1"/>
<evidence type="ECO:0000313" key="3">
    <source>
        <dbReference type="Proteomes" id="UP000607653"/>
    </source>
</evidence>
<keyword evidence="3" id="KW-1185">Reference proteome</keyword>
<proteinExistence type="predicted"/>
<comment type="caution">
    <text evidence="2">The sequence shown here is derived from an EMBL/GenBank/DDBJ whole genome shotgun (WGS) entry which is preliminary data.</text>
</comment>
<feature type="region of interest" description="Disordered" evidence="1">
    <location>
        <begin position="1"/>
        <end position="23"/>
    </location>
</feature>
<dbReference type="Proteomes" id="UP000607653">
    <property type="component" value="Unassembled WGS sequence"/>
</dbReference>
<name>A0A822ZVL1_NELNU</name>
<sequence>MEDPNKPVTGYPQGYHQGQASYNSNDYPPVQSNYSVASIATGTSYPYIAPPPVAYYSTDPYYTPITTKGALPSFITSSLQLLSCSSSSAPSLSSCGSFSVLMYLSSESIRSPFPL</sequence>
<accession>A0A822ZVL1</accession>
<reference evidence="2 3" key="1">
    <citation type="journal article" date="2020" name="Mol. Biol. Evol.">
        <title>Distinct Expression and Methylation Patterns for Genes with Different Fates following a Single Whole-Genome Duplication in Flowering Plants.</title>
        <authorList>
            <person name="Shi T."/>
            <person name="Rahmani R.S."/>
            <person name="Gugger P.F."/>
            <person name="Wang M."/>
            <person name="Li H."/>
            <person name="Zhang Y."/>
            <person name="Li Z."/>
            <person name="Wang Q."/>
            <person name="Van de Peer Y."/>
            <person name="Marchal K."/>
            <person name="Chen J."/>
        </authorList>
    </citation>
    <scope>NUCLEOTIDE SEQUENCE [LARGE SCALE GENOMIC DNA]</scope>
    <source>
        <tissue evidence="2">Leaf</tissue>
    </source>
</reference>
<dbReference type="EMBL" id="DUZY01000008">
    <property type="protein sequence ID" value="DAD46916.1"/>
    <property type="molecule type" value="Genomic_DNA"/>
</dbReference>
<evidence type="ECO:0000313" key="2">
    <source>
        <dbReference type="EMBL" id="DAD46916.1"/>
    </source>
</evidence>
<organism evidence="2 3">
    <name type="scientific">Nelumbo nucifera</name>
    <name type="common">Sacred lotus</name>
    <dbReference type="NCBI Taxonomy" id="4432"/>
    <lineage>
        <taxon>Eukaryota</taxon>
        <taxon>Viridiplantae</taxon>
        <taxon>Streptophyta</taxon>
        <taxon>Embryophyta</taxon>
        <taxon>Tracheophyta</taxon>
        <taxon>Spermatophyta</taxon>
        <taxon>Magnoliopsida</taxon>
        <taxon>Proteales</taxon>
        <taxon>Nelumbonaceae</taxon>
        <taxon>Nelumbo</taxon>
    </lineage>
</organism>
<evidence type="ECO:0000256" key="1">
    <source>
        <dbReference type="SAM" id="MobiDB-lite"/>
    </source>
</evidence>
<protein>
    <submittedName>
        <fullName evidence="2">Uncharacterized protein</fullName>
    </submittedName>
</protein>
<gene>
    <name evidence="2" type="ORF">HUJ06_016853</name>
</gene>